<feature type="DNA-binding region" description="H-T-H motif" evidence="4">
    <location>
        <begin position="101"/>
        <end position="120"/>
    </location>
</feature>
<evidence type="ECO:0000259" key="6">
    <source>
        <dbReference type="PROSITE" id="PS50977"/>
    </source>
</evidence>
<feature type="region of interest" description="Disordered" evidence="5">
    <location>
        <begin position="47"/>
        <end position="77"/>
    </location>
</feature>
<evidence type="ECO:0000313" key="7">
    <source>
        <dbReference type="EMBL" id="AWK89276.1"/>
    </source>
</evidence>
<name>A0A2S2CXR2_9PROT</name>
<sequence>MRATAPRARPRRTVPPNHPVANPLVISPSPHWTGLYRTARFLGRSRSPVKSERYSSVQSLTNQGPDRAGRTVADGPADPKTAQILAASREVFLELGYAGASMDMVAQRARVSKTTLYTRFPSKQDLYAATISAECERHGLRFRPEEFDGLSLRDALRRIGRRFVDLVWSEPAIRVFQSVAGESTRQPEPAQIYYRSGPEKGIGAVVALFEHLAAGGLLDTDDPAFAATQFLAALQGAPYCALVLGLGPEPTQEERYAFVDKATDLFLRGVVPASQKSGS</sequence>
<dbReference type="Gene3D" id="1.10.357.10">
    <property type="entry name" value="Tetracycline Repressor, domain 2"/>
    <property type="match status" value="1"/>
</dbReference>
<feature type="region of interest" description="Disordered" evidence="5">
    <location>
        <begin position="1"/>
        <end position="26"/>
    </location>
</feature>
<reference evidence="8" key="1">
    <citation type="submission" date="2018-05" db="EMBL/GenBank/DDBJ databases">
        <title>Azospirillum thermophila sp. nov., a novel isolated from hot spring.</title>
        <authorList>
            <person name="Zhao Z."/>
        </authorList>
    </citation>
    <scope>NUCLEOTIDE SEQUENCE [LARGE SCALE GENOMIC DNA]</scope>
    <source>
        <strain evidence="8">CFH 70021</strain>
        <plasmid evidence="8">unnamed1</plasmid>
    </source>
</reference>
<dbReference type="KEGG" id="azz:DEW08_23130"/>
<feature type="compositionally biased region" description="Polar residues" evidence="5">
    <location>
        <begin position="54"/>
        <end position="64"/>
    </location>
</feature>
<dbReference type="OrthoDB" id="9816431at2"/>
<dbReference type="SUPFAM" id="SSF46689">
    <property type="entry name" value="Homeodomain-like"/>
    <property type="match status" value="1"/>
</dbReference>
<dbReference type="InterPro" id="IPR039536">
    <property type="entry name" value="TetR_C_Proteobacteria"/>
</dbReference>
<evidence type="ECO:0000256" key="1">
    <source>
        <dbReference type="ARBA" id="ARBA00023015"/>
    </source>
</evidence>
<dbReference type="Pfam" id="PF14246">
    <property type="entry name" value="TetR_C_7"/>
    <property type="match status" value="1"/>
</dbReference>
<dbReference type="InterPro" id="IPR036271">
    <property type="entry name" value="Tet_transcr_reg_TetR-rel_C_sf"/>
</dbReference>
<evidence type="ECO:0000256" key="5">
    <source>
        <dbReference type="SAM" id="MobiDB-lite"/>
    </source>
</evidence>
<evidence type="ECO:0000256" key="4">
    <source>
        <dbReference type="PROSITE-ProRule" id="PRU00335"/>
    </source>
</evidence>
<keyword evidence="3" id="KW-0804">Transcription</keyword>
<dbReference type="Pfam" id="PF00440">
    <property type="entry name" value="TetR_N"/>
    <property type="match status" value="1"/>
</dbReference>
<keyword evidence="2 4" id="KW-0238">DNA-binding</keyword>
<dbReference type="GO" id="GO:0000976">
    <property type="term" value="F:transcription cis-regulatory region binding"/>
    <property type="evidence" value="ECO:0007669"/>
    <property type="project" value="TreeGrafter"/>
</dbReference>
<geneLocation type="plasmid" evidence="7 8">
    <name>unnamed1</name>
</geneLocation>
<dbReference type="PRINTS" id="PR00455">
    <property type="entry name" value="HTHTETR"/>
</dbReference>
<evidence type="ECO:0000256" key="2">
    <source>
        <dbReference type="ARBA" id="ARBA00023125"/>
    </source>
</evidence>
<keyword evidence="7" id="KW-0614">Plasmid</keyword>
<dbReference type="FunFam" id="1.10.10.60:FF:000141">
    <property type="entry name" value="TetR family transcriptional regulator"/>
    <property type="match status" value="1"/>
</dbReference>
<dbReference type="Gene3D" id="1.10.10.60">
    <property type="entry name" value="Homeodomain-like"/>
    <property type="match status" value="1"/>
</dbReference>
<dbReference type="Proteomes" id="UP000245629">
    <property type="component" value="Plasmid unnamed1"/>
</dbReference>
<dbReference type="InterPro" id="IPR009057">
    <property type="entry name" value="Homeodomain-like_sf"/>
</dbReference>
<organism evidence="7 8">
    <name type="scientific">Azospirillum thermophilum</name>
    <dbReference type="NCBI Taxonomy" id="2202148"/>
    <lineage>
        <taxon>Bacteria</taxon>
        <taxon>Pseudomonadati</taxon>
        <taxon>Pseudomonadota</taxon>
        <taxon>Alphaproteobacteria</taxon>
        <taxon>Rhodospirillales</taxon>
        <taxon>Azospirillaceae</taxon>
        <taxon>Azospirillum</taxon>
    </lineage>
</organism>
<dbReference type="InterPro" id="IPR023772">
    <property type="entry name" value="DNA-bd_HTH_TetR-type_CS"/>
</dbReference>
<dbReference type="PANTHER" id="PTHR30055:SF146">
    <property type="entry name" value="HTH-TYPE TRANSCRIPTIONAL DUAL REGULATOR CECR"/>
    <property type="match status" value="1"/>
</dbReference>
<dbReference type="PROSITE" id="PS50977">
    <property type="entry name" value="HTH_TETR_2"/>
    <property type="match status" value="1"/>
</dbReference>
<accession>A0A2S2CXR2</accession>
<keyword evidence="8" id="KW-1185">Reference proteome</keyword>
<gene>
    <name evidence="7" type="ORF">DEW08_23130</name>
</gene>
<evidence type="ECO:0000256" key="3">
    <source>
        <dbReference type="ARBA" id="ARBA00023163"/>
    </source>
</evidence>
<keyword evidence="1" id="KW-0805">Transcription regulation</keyword>
<proteinExistence type="predicted"/>
<dbReference type="SUPFAM" id="SSF48498">
    <property type="entry name" value="Tetracyclin repressor-like, C-terminal domain"/>
    <property type="match status" value="1"/>
</dbReference>
<feature type="domain" description="HTH tetR-type" evidence="6">
    <location>
        <begin position="78"/>
        <end position="138"/>
    </location>
</feature>
<evidence type="ECO:0000313" key="8">
    <source>
        <dbReference type="Proteomes" id="UP000245629"/>
    </source>
</evidence>
<dbReference type="InterPro" id="IPR001647">
    <property type="entry name" value="HTH_TetR"/>
</dbReference>
<dbReference type="InterPro" id="IPR050109">
    <property type="entry name" value="HTH-type_TetR-like_transc_reg"/>
</dbReference>
<protein>
    <recommendedName>
        <fullName evidence="6">HTH tetR-type domain-containing protein</fullName>
    </recommendedName>
</protein>
<dbReference type="PANTHER" id="PTHR30055">
    <property type="entry name" value="HTH-TYPE TRANSCRIPTIONAL REGULATOR RUTR"/>
    <property type="match status" value="1"/>
</dbReference>
<dbReference type="GO" id="GO:0003700">
    <property type="term" value="F:DNA-binding transcription factor activity"/>
    <property type="evidence" value="ECO:0007669"/>
    <property type="project" value="TreeGrafter"/>
</dbReference>
<dbReference type="PROSITE" id="PS01081">
    <property type="entry name" value="HTH_TETR_1"/>
    <property type="match status" value="1"/>
</dbReference>
<dbReference type="EMBL" id="CP029356">
    <property type="protein sequence ID" value="AWK89276.1"/>
    <property type="molecule type" value="Genomic_DNA"/>
</dbReference>
<dbReference type="AlphaFoldDB" id="A0A2S2CXR2"/>